<dbReference type="SUPFAM" id="SSF52540">
    <property type="entry name" value="P-loop containing nucleoside triphosphate hydrolases"/>
    <property type="match status" value="1"/>
</dbReference>
<evidence type="ECO:0000256" key="5">
    <source>
        <dbReference type="ARBA" id="ARBA00022475"/>
    </source>
</evidence>
<dbReference type="EMBL" id="QAOG01000001">
    <property type="protein sequence ID" value="PTQ62752.1"/>
    <property type="molecule type" value="Genomic_DNA"/>
</dbReference>
<dbReference type="Proteomes" id="UP000244189">
    <property type="component" value="Unassembled WGS sequence"/>
</dbReference>
<dbReference type="InterPro" id="IPR003439">
    <property type="entry name" value="ABC_transporter-like_ATP-bd"/>
</dbReference>
<evidence type="ECO:0000256" key="2">
    <source>
        <dbReference type="ARBA" id="ARBA00005417"/>
    </source>
</evidence>
<dbReference type="GO" id="GO:0006865">
    <property type="term" value="P:amino acid transport"/>
    <property type="evidence" value="ECO:0007669"/>
    <property type="project" value="UniProtKB-KW"/>
</dbReference>
<dbReference type="FunFam" id="3.40.50.300:FF:000056">
    <property type="entry name" value="Cell division ATP-binding protein FtsE"/>
    <property type="match status" value="1"/>
</dbReference>
<dbReference type="InterPro" id="IPR003593">
    <property type="entry name" value="AAA+_ATPase"/>
</dbReference>
<reference evidence="13 15" key="2">
    <citation type="submission" date="2019-09" db="EMBL/GenBank/DDBJ databases">
        <authorList>
            <person name="Dittami M. S."/>
        </authorList>
    </citation>
    <scope>NUCLEOTIDE SEQUENCE [LARGE SCALE GENOMIC DNA]</scope>
    <source>
        <strain evidence="13">SPHINGO391</strain>
    </source>
</reference>
<protein>
    <recommendedName>
        <fullName evidence="3">Cell division ATP-binding protein FtsE</fullName>
    </recommendedName>
</protein>
<dbReference type="Pfam" id="PF00005">
    <property type="entry name" value="ABC_tran"/>
    <property type="match status" value="1"/>
</dbReference>
<evidence type="ECO:0000256" key="9">
    <source>
        <dbReference type="ARBA" id="ARBA00022970"/>
    </source>
</evidence>
<dbReference type="GO" id="GO:0005524">
    <property type="term" value="F:ATP binding"/>
    <property type="evidence" value="ECO:0007669"/>
    <property type="project" value="UniProtKB-KW"/>
</dbReference>
<dbReference type="Proteomes" id="UP000326857">
    <property type="component" value="Unassembled WGS sequence"/>
</dbReference>
<dbReference type="GO" id="GO:0016887">
    <property type="term" value="F:ATP hydrolysis activity"/>
    <property type="evidence" value="ECO:0007669"/>
    <property type="project" value="InterPro"/>
</dbReference>
<evidence type="ECO:0000313" key="12">
    <source>
        <dbReference type="EMBL" id="PTQ62752.1"/>
    </source>
</evidence>
<dbReference type="PANTHER" id="PTHR43166">
    <property type="entry name" value="AMINO ACID IMPORT ATP-BINDING PROTEIN"/>
    <property type="match status" value="1"/>
</dbReference>
<dbReference type="InterPro" id="IPR017871">
    <property type="entry name" value="ABC_transporter-like_CS"/>
</dbReference>
<keyword evidence="14" id="KW-1185">Reference proteome</keyword>
<keyword evidence="8" id="KW-1278">Translocase</keyword>
<dbReference type="RefSeq" id="WP_107956927.1">
    <property type="nucleotide sequence ID" value="NZ_JAPZPS010000007.1"/>
</dbReference>
<keyword evidence="7 12" id="KW-0067">ATP-binding</keyword>
<dbReference type="EMBL" id="CABVLI010000040">
    <property type="protein sequence ID" value="VVT17834.1"/>
    <property type="molecule type" value="Genomic_DNA"/>
</dbReference>
<dbReference type="CDD" id="cd03258">
    <property type="entry name" value="ABC_MetN_methionine_transporter"/>
    <property type="match status" value="1"/>
</dbReference>
<dbReference type="GO" id="GO:0005886">
    <property type="term" value="C:plasma membrane"/>
    <property type="evidence" value="ECO:0007669"/>
    <property type="project" value="UniProtKB-ARBA"/>
</dbReference>
<dbReference type="PROSITE" id="PS00211">
    <property type="entry name" value="ABC_TRANSPORTER_1"/>
    <property type="match status" value="1"/>
</dbReference>
<evidence type="ECO:0000256" key="3">
    <source>
        <dbReference type="ARBA" id="ARBA00020019"/>
    </source>
</evidence>
<evidence type="ECO:0000259" key="11">
    <source>
        <dbReference type="PROSITE" id="PS50893"/>
    </source>
</evidence>
<dbReference type="InterPro" id="IPR041701">
    <property type="entry name" value="MetN_ABC"/>
</dbReference>
<dbReference type="InterPro" id="IPR027417">
    <property type="entry name" value="P-loop_NTPase"/>
</dbReference>
<dbReference type="AlphaFoldDB" id="A0A2T5GTV2"/>
<sequence>MIRLTDVIKTYPASDAAALDGVSLEIPACGVFGVIGQSGAGKSTLIRLINALERPTSGRVEVDGIDVAGLSAADLRALRRRIGMIFQNFGLLSSRTVAANVAFPLVLAGVAKAARESKVAALLDRVGLSDHAAKYPAQLSGGQKQRVGIARALATDPDILLCDEATSALDPETTRSVLTLLRDLNRDLGLTIVLITHEMDVVRYVCDRVAVLERGQVVETGTVTDIFANAAHPATKRMLAALAA</sequence>
<evidence type="ECO:0000256" key="6">
    <source>
        <dbReference type="ARBA" id="ARBA00022741"/>
    </source>
</evidence>
<dbReference type="SMART" id="SM00382">
    <property type="entry name" value="AAA"/>
    <property type="match status" value="1"/>
</dbReference>
<comment type="similarity">
    <text evidence="2">Belongs to the ABC transporter superfamily.</text>
</comment>
<dbReference type="PROSITE" id="PS50893">
    <property type="entry name" value="ABC_TRANSPORTER_2"/>
    <property type="match status" value="1"/>
</dbReference>
<accession>A0A5E7ZG53</accession>
<evidence type="ECO:0000256" key="7">
    <source>
        <dbReference type="ARBA" id="ARBA00022840"/>
    </source>
</evidence>
<organism evidence="12 14">
    <name type="scientific">Sphingomonas aurantiaca</name>
    <dbReference type="NCBI Taxonomy" id="185949"/>
    <lineage>
        <taxon>Bacteria</taxon>
        <taxon>Pseudomonadati</taxon>
        <taxon>Pseudomonadota</taxon>
        <taxon>Alphaproteobacteria</taxon>
        <taxon>Sphingomonadales</taxon>
        <taxon>Sphingomonadaceae</taxon>
        <taxon>Sphingomonas</taxon>
    </lineage>
</organism>
<dbReference type="InterPro" id="IPR050086">
    <property type="entry name" value="MetN_ABC_transporter-like"/>
</dbReference>
<keyword evidence="5" id="KW-1003">Cell membrane</keyword>
<evidence type="ECO:0000313" key="13">
    <source>
        <dbReference type="EMBL" id="VVT17834.1"/>
    </source>
</evidence>
<proteinExistence type="inferred from homology"/>
<keyword evidence="4" id="KW-0813">Transport</keyword>
<dbReference type="Gene3D" id="3.40.50.300">
    <property type="entry name" value="P-loop containing nucleotide triphosphate hydrolases"/>
    <property type="match status" value="1"/>
</dbReference>
<name>A0A2T5GTV2_9SPHN</name>
<accession>A0A2T5GTV2</accession>
<evidence type="ECO:0000313" key="14">
    <source>
        <dbReference type="Proteomes" id="UP000244189"/>
    </source>
</evidence>
<keyword evidence="6" id="KW-0547">Nucleotide-binding</keyword>
<keyword evidence="10" id="KW-0472">Membrane</keyword>
<reference evidence="12 14" key="1">
    <citation type="submission" date="2018-04" db="EMBL/GenBank/DDBJ databases">
        <title>Genomic Encyclopedia of Type Strains, Phase III (KMG-III): the genomes of soil and plant-associated and newly described type strains.</title>
        <authorList>
            <person name="Whitman W."/>
        </authorList>
    </citation>
    <scope>NUCLEOTIDE SEQUENCE [LARGE SCALE GENOMIC DNA]</scope>
    <source>
        <strain evidence="12 14">MA101b</strain>
    </source>
</reference>
<gene>
    <name evidence="12" type="ORF">C8J26_1036</name>
    <name evidence="13" type="ORF">SPHINGO391_450150</name>
</gene>
<dbReference type="PANTHER" id="PTHR43166:SF30">
    <property type="entry name" value="METHIONINE IMPORT ATP-BINDING PROTEIN METN"/>
    <property type="match status" value="1"/>
</dbReference>
<evidence type="ECO:0000256" key="4">
    <source>
        <dbReference type="ARBA" id="ARBA00022448"/>
    </source>
</evidence>
<keyword evidence="9" id="KW-0029">Amino-acid transport</keyword>
<feature type="domain" description="ABC transporter" evidence="11">
    <location>
        <begin position="2"/>
        <end position="239"/>
    </location>
</feature>
<evidence type="ECO:0000256" key="10">
    <source>
        <dbReference type="ARBA" id="ARBA00023136"/>
    </source>
</evidence>
<evidence type="ECO:0000256" key="1">
    <source>
        <dbReference type="ARBA" id="ARBA00002579"/>
    </source>
</evidence>
<evidence type="ECO:0000256" key="8">
    <source>
        <dbReference type="ARBA" id="ARBA00022967"/>
    </source>
</evidence>
<comment type="function">
    <text evidence="1">Part of the ABC transporter FtsEX involved in cellular division. Important for assembly or stability of the septal ring.</text>
</comment>
<evidence type="ECO:0000313" key="15">
    <source>
        <dbReference type="Proteomes" id="UP000326857"/>
    </source>
</evidence>